<keyword evidence="3" id="KW-1185">Reference proteome</keyword>
<evidence type="ECO:0000313" key="3">
    <source>
        <dbReference type="Proteomes" id="UP000830671"/>
    </source>
</evidence>
<feature type="compositionally biased region" description="Basic and acidic residues" evidence="1">
    <location>
        <begin position="36"/>
        <end position="76"/>
    </location>
</feature>
<evidence type="ECO:0000256" key="1">
    <source>
        <dbReference type="SAM" id="MobiDB-lite"/>
    </source>
</evidence>
<proteinExistence type="predicted"/>
<dbReference type="AlphaFoldDB" id="A0A9Q8WP73"/>
<evidence type="ECO:0000313" key="2">
    <source>
        <dbReference type="EMBL" id="UQC90609.1"/>
    </source>
</evidence>
<accession>A0A9Q8WP73</accession>
<organism evidence="2 3">
    <name type="scientific">Colletotrichum lupini</name>
    <dbReference type="NCBI Taxonomy" id="145971"/>
    <lineage>
        <taxon>Eukaryota</taxon>
        <taxon>Fungi</taxon>
        <taxon>Dikarya</taxon>
        <taxon>Ascomycota</taxon>
        <taxon>Pezizomycotina</taxon>
        <taxon>Sordariomycetes</taxon>
        <taxon>Hypocreomycetidae</taxon>
        <taxon>Glomerellales</taxon>
        <taxon>Glomerellaceae</taxon>
        <taxon>Colletotrichum</taxon>
        <taxon>Colletotrichum acutatum species complex</taxon>
    </lineage>
</organism>
<sequence length="332" mass="37863">MSSNTDIPNRQEERLNDTAKEEETPASPVYNDTPDSEEKRRKDLKDQSLKTGDVSRERRLRQEEKEKETRLMKSEARGNSPVYSSVPDSPGTKADYDEDMIVRSGENSQSRRSGKNKEAEETPSHPNELETSDMALVNSKIAMLRTANITQRKHLNARKYKNKTILPLFETRRLASHQHTAGSQFIDMALELFTPSCVRSPPGLLHLPDIERPLRISIEGPRESIEKLFPSVVWDTRVFDAKFPQESGPQLATLAFQRIYGESVRSDVPGDLVVRDGYIGWIGQGHRIVDHFDYYGVSRSIILFPWLTPIQGHYKSTSSRWSLIKERPLTNA</sequence>
<feature type="compositionally biased region" description="Basic and acidic residues" evidence="1">
    <location>
        <begin position="9"/>
        <end position="23"/>
    </location>
</feature>
<dbReference type="KEGG" id="clup:CLUP02_16139"/>
<protein>
    <submittedName>
        <fullName evidence="2">Uncharacterized protein</fullName>
    </submittedName>
</protein>
<reference evidence="2" key="1">
    <citation type="journal article" date="2021" name="Mol. Plant Microbe Interact.">
        <title>Complete Genome Sequence of the Plant-Pathogenic Fungus Colletotrichum lupini.</title>
        <authorList>
            <person name="Baroncelli R."/>
            <person name="Pensec F."/>
            <person name="Da Lio D."/>
            <person name="Boufleur T."/>
            <person name="Vicente I."/>
            <person name="Sarrocco S."/>
            <person name="Picot A."/>
            <person name="Baraldi E."/>
            <person name="Sukno S."/>
            <person name="Thon M."/>
            <person name="Le Floch G."/>
        </authorList>
    </citation>
    <scope>NUCLEOTIDE SEQUENCE</scope>
    <source>
        <strain evidence="2">IMI 504893</strain>
    </source>
</reference>
<gene>
    <name evidence="2" type="ORF">CLUP02_16139</name>
</gene>
<feature type="region of interest" description="Disordered" evidence="1">
    <location>
        <begin position="1"/>
        <end position="133"/>
    </location>
</feature>
<dbReference type="EMBL" id="CP019481">
    <property type="protein sequence ID" value="UQC90609.1"/>
    <property type="molecule type" value="Genomic_DNA"/>
</dbReference>
<dbReference type="RefSeq" id="XP_049152210.1">
    <property type="nucleotide sequence ID" value="XM_049295063.1"/>
</dbReference>
<dbReference type="Proteomes" id="UP000830671">
    <property type="component" value="Chromosome 9"/>
</dbReference>
<name>A0A9Q8WP73_9PEZI</name>
<dbReference type="GeneID" id="73350073"/>